<dbReference type="Pfam" id="PF12844">
    <property type="entry name" value="HTH_19"/>
    <property type="match status" value="1"/>
</dbReference>
<accession>A0ABS2UC60</accession>
<organism evidence="2 3">
    <name type="scientific">Leptospira ainlahdjerensis</name>
    <dbReference type="NCBI Taxonomy" id="2810033"/>
    <lineage>
        <taxon>Bacteria</taxon>
        <taxon>Pseudomonadati</taxon>
        <taxon>Spirochaetota</taxon>
        <taxon>Spirochaetia</taxon>
        <taxon>Leptospirales</taxon>
        <taxon>Leptospiraceae</taxon>
        <taxon>Leptospira</taxon>
    </lineage>
</organism>
<dbReference type="EMBL" id="JAFFPU010000033">
    <property type="protein sequence ID" value="MBM9577384.1"/>
    <property type="molecule type" value="Genomic_DNA"/>
</dbReference>
<reference evidence="2 3" key="1">
    <citation type="submission" date="2021-02" db="EMBL/GenBank/DDBJ databases">
        <title>Leptospira ainlahdjerensis sp. nov., Leptospira ainazelensis sp. nov., Leptospira abararensis sp. nov. and Leptospira chreensis sp. nov., four new species isolated from water sources in Algeria.</title>
        <authorList>
            <person name="Amara Korba A."/>
            <person name="Kainiu M."/>
            <person name="Vincent A.T."/>
            <person name="Mariet J.-F."/>
            <person name="Veyrier F.J."/>
            <person name="Goarant C."/>
            <person name="Picardeau M."/>
        </authorList>
    </citation>
    <scope>NUCLEOTIDE SEQUENCE [LARGE SCALE GENOMIC DNA]</scope>
    <source>
        <strain evidence="2 3">201903070</strain>
    </source>
</reference>
<dbReference type="CDD" id="cd00093">
    <property type="entry name" value="HTH_XRE"/>
    <property type="match status" value="1"/>
</dbReference>
<comment type="caution">
    <text evidence="2">The sequence shown here is derived from an EMBL/GenBank/DDBJ whole genome shotgun (WGS) entry which is preliminary data.</text>
</comment>
<dbReference type="PROSITE" id="PS50943">
    <property type="entry name" value="HTH_CROC1"/>
    <property type="match status" value="1"/>
</dbReference>
<dbReference type="Gene3D" id="1.10.260.40">
    <property type="entry name" value="lambda repressor-like DNA-binding domains"/>
    <property type="match status" value="1"/>
</dbReference>
<dbReference type="SMART" id="SM00530">
    <property type="entry name" value="HTH_XRE"/>
    <property type="match status" value="1"/>
</dbReference>
<proteinExistence type="predicted"/>
<protein>
    <submittedName>
        <fullName evidence="2">Helix-turn-helix transcriptional regulator</fullName>
    </submittedName>
</protein>
<evidence type="ECO:0000259" key="1">
    <source>
        <dbReference type="PROSITE" id="PS50943"/>
    </source>
</evidence>
<dbReference type="SUPFAM" id="SSF47413">
    <property type="entry name" value="lambda repressor-like DNA-binding domains"/>
    <property type="match status" value="1"/>
</dbReference>
<feature type="domain" description="HTH cro/C1-type" evidence="1">
    <location>
        <begin position="9"/>
        <end position="63"/>
    </location>
</feature>
<dbReference type="Proteomes" id="UP000724686">
    <property type="component" value="Unassembled WGS sequence"/>
</dbReference>
<evidence type="ECO:0000313" key="2">
    <source>
        <dbReference type="EMBL" id="MBM9577384.1"/>
    </source>
</evidence>
<sequence>MSNSFGNTLRSLRNSRKKSQLDLSLDAGISSKHLSFLESGRALPGREMVRKLTEALEISHPYKNILFLAAGFSSDFEFPKNEESETADPILFKQIGGTAPILIVNWESRVVKTNPALKLLISALKGFDFRAEGLSLTEFLLSDFGLGPHLLDSQALSHRILTCSYLENFVSPYESAVKTPDPESTWFNNSNNAPISIRLEYNGIIMFEVLQAASGHPFEVNTRSHRIYTWVPSDRFTENTMRDLISSDSDFSESAACEKRNPR</sequence>
<name>A0ABS2UC60_9LEPT</name>
<evidence type="ECO:0000313" key="3">
    <source>
        <dbReference type="Proteomes" id="UP000724686"/>
    </source>
</evidence>
<dbReference type="InterPro" id="IPR010982">
    <property type="entry name" value="Lambda_DNA-bd_dom_sf"/>
</dbReference>
<dbReference type="RefSeq" id="WP_205279510.1">
    <property type="nucleotide sequence ID" value="NZ_JAFFPU010000033.1"/>
</dbReference>
<dbReference type="InterPro" id="IPR001387">
    <property type="entry name" value="Cro/C1-type_HTH"/>
</dbReference>
<keyword evidence="3" id="KW-1185">Reference proteome</keyword>
<gene>
    <name evidence="2" type="ORF">JWG45_09485</name>
</gene>